<keyword evidence="11" id="KW-0175">Coiled coil</keyword>
<dbReference type="InterPro" id="IPR005801">
    <property type="entry name" value="ADC_synthase"/>
</dbReference>
<dbReference type="PANTHER" id="PTHR11236:SF48">
    <property type="entry name" value="ISOCHORISMATE SYNTHASE MENF"/>
    <property type="match status" value="1"/>
</dbReference>
<evidence type="ECO:0000256" key="2">
    <source>
        <dbReference type="ARBA" id="ARBA00011575"/>
    </source>
</evidence>
<dbReference type="PANTHER" id="PTHR11236">
    <property type="entry name" value="AMINOBENZOATE/ANTHRANILATE SYNTHASE"/>
    <property type="match status" value="1"/>
</dbReference>
<evidence type="ECO:0000256" key="6">
    <source>
        <dbReference type="ARBA" id="ARBA00022723"/>
    </source>
</evidence>
<dbReference type="GO" id="GO:0046872">
    <property type="term" value="F:metal ion binding"/>
    <property type="evidence" value="ECO:0007669"/>
    <property type="project" value="UniProtKB-KW"/>
</dbReference>
<dbReference type="STRING" id="180163.SAMN02745174_01762"/>
<evidence type="ECO:0000256" key="3">
    <source>
        <dbReference type="ARBA" id="ARBA00013139"/>
    </source>
</evidence>
<dbReference type="Proteomes" id="UP000191153">
    <property type="component" value="Unassembled WGS sequence"/>
</dbReference>
<feature type="domain" description="Chorismate-utilising enzyme C-terminal" evidence="12">
    <location>
        <begin position="190"/>
        <end position="443"/>
    </location>
</feature>
<gene>
    <name evidence="14" type="ORF">SAMN02745174_01762</name>
</gene>
<evidence type="ECO:0000313" key="14">
    <source>
        <dbReference type="EMBL" id="SJZ86365.1"/>
    </source>
</evidence>
<dbReference type="NCBIfam" id="TIGR00553">
    <property type="entry name" value="pabB"/>
    <property type="match status" value="1"/>
</dbReference>
<sequence length="455" mass="52717">MVIKEFKLNVNPIEIFNNFIDDDMCIFLDSQKDEKKLGRYSIIGSNPFMKIKSKNGKVEIFKDNEWREEKGSSFEILEKYLRKFKIENKTNLPFIGGALGYFSYDLFHEIENISLDQVDDIKIPDMYFGIYNECILIDNLEKKIYIIVQEFLDNFEERLKKLEKKAFKIKKVLNEIKKDIKVEFKINMTKEKYIKSIEKIKENIRMGNVYQINFTQRFQCNLNKSPYTLFNRLRKTNKAPFGAYLDYKDFVIVSSSPERFIRINGNKIDTRPIKGTIGRGKNIEEDKQNKNILINSKKDQSELLMIVDLERNDLGKISETGSVKVKDLFYIEEYATVFQQIANVEGILKKNIGLREILNSTFPGGSITGAPKISAMKLIGNLEKTTRNIYTGSIGYLSFCGNMDSSIVIRTVLCKDNQGYYQVGGGIVWDSNSESEYEESLIKGKALKEALEWED</sequence>
<dbReference type="Gene3D" id="3.60.120.10">
    <property type="entry name" value="Anthranilate synthase"/>
    <property type="match status" value="1"/>
</dbReference>
<dbReference type="InterPro" id="IPR015890">
    <property type="entry name" value="Chorismate_C"/>
</dbReference>
<keyword evidence="7" id="KW-0460">Magnesium</keyword>
<dbReference type="GO" id="GO:0046820">
    <property type="term" value="F:4-amino-4-deoxychorismate synthase activity"/>
    <property type="evidence" value="ECO:0007669"/>
    <property type="project" value="UniProtKB-EC"/>
</dbReference>
<evidence type="ECO:0000259" key="12">
    <source>
        <dbReference type="Pfam" id="PF00425"/>
    </source>
</evidence>
<dbReference type="InterPro" id="IPR006805">
    <property type="entry name" value="Anth_synth_I_N"/>
</dbReference>
<dbReference type="GO" id="GO:0009396">
    <property type="term" value="P:folic acid-containing compound biosynthetic process"/>
    <property type="evidence" value="ECO:0007669"/>
    <property type="project" value="InterPro"/>
</dbReference>
<dbReference type="PRINTS" id="PR00095">
    <property type="entry name" value="ANTSNTHASEI"/>
</dbReference>
<keyword evidence="8" id="KW-0456">Lyase</keyword>
<protein>
    <recommendedName>
        <fullName evidence="4">Anthranilate synthase component 1</fullName>
        <ecNumber evidence="3">2.6.1.85</ecNumber>
    </recommendedName>
</protein>
<dbReference type="Pfam" id="PF04715">
    <property type="entry name" value="Anth_synt_I_N"/>
    <property type="match status" value="1"/>
</dbReference>
<keyword evidence="15" id="KW-1185">Reference proteome</keyword>
<dbReference type="InterPro" id="IPR005802">
    <property type="entry name" value="ADC_synth_comp_1"/>
</dbReference>
<comment type="subunit">
    <text evidence="2">Heterotetramer consisting of two non-identical subunits: a beta subunit (TrpG) and a large alpha subunit (TrpE).</text>
</comment>
<accession>A0A1T4P494</accession>
<evidence type="ECO:0000256" key="11">
    <source>
        <dbReference type="SAM" id="Coils"/>
    </source>
</evidence>
<dbReference type="AlphaFoldDB" id="A0A1T4P494"/>
<reference evidence="14 15" key="1">
    <citation type="submission" date="2017-02" db="EMBL/GenBank/DDBJ databases">
        <authorList>
            <person name="Peterson S.W."/>
        </authorList>
    </citation>
    <scope>NUCLEOTIDE SEQUENCE [LARGE SCALE GENOMIC DNA]</scope>
    <source>
        <strain evidence="14 15">ATCC 700028</strain>
    </source>
</reference>
<evidence type="ECO:0000259" key="13">
    <source>
        <dbReference type="Pfam" id="PF04715"/>
    </source>
</evidence>
<comment type="catalytic activity">
    <reaction evidence="10">
        <text>chorismate + L-glutamine = anthranilate + pyruvate + L-glutamate + H(+)</text>
        <dbReference type="Rhea" id="RHEA:21732"/>
        <dbReference type="ChEBI" id="CHEBI:15361"/>
        <dbReference type="ChEBI" id="CHEBI:15378"/>
        <dbReference type="ChEBI" id="CHEBI:16567"/>
        <dbReference type="ChEBI" id="CHEBI:29748"/>
        <dbReference type="ChEBI" id="CHEBI:29985"/>
        <dbReference type="ChEBI" id="CHEBI:58359"/>
        <dbReference type="EC" id="4.1.3.27"/>
    </reaction>
</comment>
<dbReference type="EC" id="2.6.1.85" evidence="3"/>
<dbReference type="GO" id="GO:0000162">
    <property type="term" value="P:L-tryptophan biosynthetic process"/>
    <property type="evidence" value="ECO:0007669"/>
    <property type="project" value="TreeGrafter"/>
</dbReference>
<evidence type="ECO:0000256" key="10">
    <source>
        <dbReference type="ARBA" id="ARBA00047683"/>
    </source>
</evidence>
<evidence type="ECO:0000313" key="15">
    <source>
        <dbReference type="Proteomes" id="UP000191153"/>
    </source>
</evidence>
<dbReference type="GO" id="GO:0004049">
    <property type="term" value="F:anthranilate synthase activity"/>
    <property type="evidence" value="ECO:0007669"/>
    <property type="project" value="UniProtKB-EC"/>
</dbReference>
<dbReference type="EMBL" id="FUWX01000013">
    <property type="protein sequence ID" value="SJZ86365.1"/>
    <property type="molecule type" value="Genomic_DNA"/>
</dbReference>
<evidence type="ECO:0000256" key="8">
    <source>
        <dbReference type="ARBA" id="ARBA00023239"/>
    </source>
</evidence>
<organism evidence="14 15">
    <name type="scientific">Cetobacterium ceti</name>
    <dbReference type="NCBI Taxonomy" id="180163"/>
    <lineage>
        <taxon>Bacteria</taxon>
        <taxon>Fusobacteriati</taxon>
        <taxon>Fusobacteriota</taxon>
        <taxon>Fusobacteriia</taxon>
        <taxon>Fusobacteriales</taxon>
        <taxon>Fusobacteriaceae</taxon>
        <taxon>Cetobacterium</taxon>
    </lineage>
</organism>
<dbReference type="RefSeq" id="WP_078694226.1">
    <property type="nucleotide sequence ID" value="NZ_FUWX01000013.1"/>
</dbReference>
<comment type="function">
    <text evidence="9">Part of a heterotetrameric complex that catalyzes the two-step biosynthesis of anthranilate, an intermediate in the biosynthesis of L-tryptophan. In the first step, the glutamine-binding beta subunit (TrpG) of anthranilate synthase (AS) provides the glutamine amidotransferase activity which generates ammonia as a substrate that, along with chorismate, is used in the second step, catalyzed by the large alpha subunit of AS (TrpE) to produce anthranilate. In the absence of TrpG, TrpE can synthesize anthranilate directly from chorismate and high concentrations of ammonia.</text>
</comment>
<evidence type="ECO:0000256" key="9">
    <source>
        <dbReference type="ARBA" id="ARBA00025634"/>
    </source>
</evidence>
<keyword evidence="6" id="KW-0479">Metal-binding</keyword>
<comment type="cofactor">
    <cofactor evidence="1">
        <name>Mg(2+)</name>
        <dbReference type="ChEBI" id="CHEBI:18420"/>
    </cofactor>
</comment>
<evidence type="ECO:0000256" key="7">
    <source>
        <dbReference type="ARBA" id="ARBA00022842"/>
    </source>
</evidence>
<dbReference type="OrthoDB" id="9803598at2"/>
<feature type="coiled-coil region" evidence="11">
    <location>
        <begin position="145"/>
        <end position="179"/>
    </location>
</feature>
<evidence type="ECO:0000256" key="4">
    <source>
        <dbReference type="ARBA" id="ARBA00020653"/>
    </source>
</evidence>
<dbReference type="SUPFAM" id="SSF56322">
    <property type="entry name" value="ADC synthase"/>
    <property type="match status" value="1"/>
</dbReference>
<keyword evidence="5" id="KW-0808">Transferase</keyword>
<feature type="domain" description="Anthranilate synthase component I N-terminal" evidence="13">
    <location>
        <begin position="10"/>
        <end position="146"/>
    </location>
</feature>
<evidence type="ECO:0000256" key="5">
    <source>
        <dbReference type="ARBA" id="ARBA00022679"/>
    </source>
</evidence>
<dbReference type="InterPro" id="IPR019999">
    <property type="entry name" value="Anth_synth_I-like"/>
</dbReference>
<evidence type="ECO:0000256" key="1">
    <source>
        <dbReference type="ARBA" id="ARBA00001946"/>
    </source>
</evidence>
<name>A0A1T4P494_9FUSO</name>
<proteinExistence type="predicted"/>
<dbReference type="Pfam" id="PF00425">
    <property type="entry name" value="Chorismate_bind"/>
    <property type="match status" value="1"/>
</dbReference>